<evidence type="ECO:0000313" key="14">
    <source>
        <dbReference type="RefSeq" id="XP_007517181.1"/>
    </source>
</evidence>
<keyword evidence="9 11" id="KW-0675">Receptor</keyword>
<keyword evidence="7 11" id="KW-0297">G-protein coupled receptor</keyword>
<feature type="transmembrane region" description="Helical" evidence="11">
    <location>
        <begin position="238"/>
        <end position="258"/>
    </location>
</feature>
<evidence type="ECO:0000259" key="12">
    <source>
        <dbReference type="PROSITE" id="PS50262"/>
    </source>
</evidence>
<feature type="transmembrane region" description="Helical" evidence="11">
    <location>
        <begin position="16"/>
        <end position="39"/>
    </location>
</feature>
<dbReference type="SUPFAM" id="SSF81321">
    <property type="entry name" value="Family A G protein-coupled receptor-like"/>
    <property type="match status" value="1"/>
</dbReference>
<feature type="transmembrane region" description="Helical" evidence="11">
    <location>
        <begin position="178"/>
        <end position="211"/>
    </location>
</feature>
<proteinExistence type="inferred from homology"/>
<keyword evidence="10 11" id="KW-0807">Transducer</keyword>
<evidence type="ECO:0000256" key="7">
    <source>
        <dbReference type="ARBA" id="ARBA00023040"/>
    </source>
</evidence>
<keyword evidence="4 11" id="KW-0589">Pheromone response</keyword>
<evidence type="ECO:0000256" key="9">
    <source>
        <dbReference type="ARBA" id="ARBA00023170"/>
    </source>
</evidence>
<dbReference type="InParanoid" id="A0A1S2ZCC9"/>
<dbReference type="RefSeq" id="XP_007517181.1">
    <property type="nucleotide sequence ID" value="XM_007517119.1"/>
</dbReference>
<evidence type="ECO:0000256" key="2">
    <source>
        <dbReference type="ARBA" id="ARBA00010663"/>
    </source>
</evidence>
<organism evidence="13 14">
    <name type="scientific">Erinaceus europaeus</name>
    <name type="common">Western European hedgehog</name>
    <dbReference type="NCBI Taxonomy" id="9365"/>
    <lineage>
        <taxon>Eukaryota</taxon>
        <taxon>Metazoa</taxon>
        <taxon>Chordata</taxon>
        <taxon>Craniata</taxon>
        <taxon>Vertebrata</taxon>
        <taxon>Euteleostomi</taxon>
        <taxon>Mammalia</taxon>
        <taxon>Eutheria</taxon>
        <taxon>Laurasiatheria</taxon>
        <taxon>Eulipotyphla</taxon>
        <taxon>Erinaceidae</taxon>
        <taxon>Erinaceinae</taxon>
        <taxon>Erinaceus</taxon>
    </lineage>
</organism>
<comment type="similarity">
    <text evidence="2 11">Belongs to the G-protein coupled receptor 1 family.</text>
</comment>
<gene>
    <name evidence="14" type="primary">LOC103108222</name>
</gene>
<feature type="transmembrane region" description="Helical" evidence="11">
    <location>
        <begin position="51"/>
        <end position="73"/>
    </location>
</feature>
<dbReference type="GO" id="GO:0007606">
    <property type="term" value="P:sensory perception of chemical stimulus"/>
    <property type="evidence" value="ECO:0007669"/>
    <property type="project" value="UniProtKB-ARBA"/>
</dbReference>
<evidence type="ECO:0000256" key="1">
    <source>
        <dbReference type="ARBA" id="ARBA00004651"/>
    </source>
</evidence>
<evidence type="ECO:0000256" key="5">
    <source>
        <dbReference type="ARBA" id="ARBA00022692"/>
    </source>
</evidence>
<dbReference type="PROSITE" id="PS50262">
    <property type="entry name" value="G_PROTEIN_RECEP_F1_2"/>
    <property type="match status" value="1"/>
</dbReference>
<dbReference type="PRINTS" id="PR01534">
    <property type="entry name" value="VOMERONASL1R"/>
</dbReference>
<dbReference type="Proteomes" id="UP001652624">
    <property type="component" value="Chromosome 21"/>
</dbReference>
<evidence type="ECO:0000256" key="8">
    <source>
        <dbReference type="ARBA" id="ARBA00023136"/>
    </source>
</evidence>
<evidence type="ECO:0000256" key="6">
    <source>
        <dbReference type="ARBA" id="ARBA00022989"/>
    </source>
</evidence>
<evidence type="ECO:0000256" key="10">
    <source>
        <dbReference type="ARBA" id="ARBA00023224"/>
    </source>
</evidence>
<name>A0A1S2ZCC9_ERIEU</name>
<feature type="transmembrane region" description="Helical" evidence="11">
    <location>
        <begin position="132"/>
        <end position="158"/>
    </location>
</feature>
<comment type="subcellular location">
    <subcellularLocation>
        <location evidence="1 11">Cell membrane</location>
        <topology evidence="1 11">Multi-pass membrane protein</topology>
    </subcellularLocation>
</comment>
<keyword evidence="6 11" id="KW-1133">Transmembrane helix</keyword>
<dbReference type="InterPro" id="IPR017452">
    <property type="entry name" value="GPCR_Rhodpsn_7TM"/>
</dbReference>
<feature type="transmembrane region" description="Helical" evidence="11">
    <location>
        <begin position="270"/>
        <end position="290"/>
    </location>
</feature>
<dbReference type="GO" id="GO:0016503">
    <property type="term" value="F:pheromone receptor activity"/>
    <property type="evidence" value="ECO:0007669"/>
    <property type="project" value="InterPro"/>
</dbReference>
<dbReference type="GO" id="GO:0005886">
    <property type="term" value="C:plasma membrane"/>
    <property type="evidence" value="ECO:0007669"/>
    <property type="project" value="UniProtKB-SubCell"/>
</dbReference>
<keyword evidence="5 11" id="KW-0812">Transmembrane</keyword>
<feature type="transmembrane region" description="Helical" evidence="11">
    <location>
        <begin position="93"/>
        <end position="111"/>
    </location>
</feature>
<accession>A0A1S2ZCC9</accession>
<keyword evidence="3 11" id="KW-1003">Cell membrane</keyword>
<dbReference type="GeneID" id="103108222"/>
<dbReference type="InterPro" id="IPR004072">
    <property type="entry name" value="Vmron_rcpt_1"/>
</dbReference>
<dbReference type="Gene3D" id="1.20.1070.10">
    <property type="entry name" value="Rhodopsin 7-helix transmembrane proteins"/>
    <property type="match status" value="1"/>
</dbReference>
<keyword evidence="8 11" id="KW-0472">Membrane</keyword>
<protein>
    <recommendedName>
        <fullName evidence="11">Vomeronasal type-1 receptor</fullName>
    </recommendedName>
</protein>
<dbReference type="CDD" id="cd13949">
    <property type="entry name" value="7tm_V1R_pheromone"/>
    <property type="match status" value="1"/>
</dbReference>
<dbReference type="Pfam" id="PF03402">
    <property type="entry name" value="V1R"/>
    <property type="match status" value="1"/>
</dbReference>
<dbReference type="OrthoDB" id="9606139at2759"/>
<dbReference type="AlphaFoldDB" id="A0A1S2ZCC9"/>
<keyword evidence="13" id="KW-1185">Reference proteome</keyword>
<reference evidence="14" key="1">
    <citation type="submission" date="2025-08" db="UniProtKB">
        <authorList>
            <consortium name="RefSeq"/>
        </authorList>
    </citation>
    <scope>IDENTIFICATION</scope>
</reference>
<sequence>MNESNRFPATVAIQNALFFIVGVGVSVNTMLLFHILIFLIQHRPRTTDLTIFHLAFLHIVMLITVGFTVANIMRSSHSWNDLSCKAVVFLNRLMRGLSICTTCLLSILQAITLSPRSSCLAKFRHNSSQHSLYCLIFLWVFNTSISARFLLSAVANFNGTSTHLLFVTDLCSLWPQNYSLLFIFTTLTALQDVIFIGLMALSSGYMVTLLCRHRRLSQHLKSTNLSQKTSPEKRATQTILLLMSFFVVMYFTDCIINSLRTVWTKDPALLYVQILLSNGYATISPLVLISTEKQVTMLRKNASLRVSKFCGF</sequence>
<evidence type="ECO:0000256" key="11">
    <source>
        <dbReference type="RuleBase" id="RU364061"/>
    </source>
</evidence>
<dbReference type="GO" id="GO:0019236">
    <property type="term" value="P:response to pheromone"/>
    <property type="evidence" value="ECO:0007669"/>
    <property type="project" value="UniProtKB-KW"/>
</dbReference>
<feature type="domain" description="G-protein coupled receptors family 1 profile" evidence="12">
    <location>
        <begin position="27"/>
        <end position="288"/>
    </location>
</feature>
<evidence type="ECO:0000256" key="3">
    <source>
        <dbReference type="ARBA" id="ARBA00022475"/>
    </source>
</evidence>
<dbReference type="eggNOG" id="ENOG502SNRJ">
    <property type="taxonomic scope" value="Eukaryota"/>
</dbReference>
<evidence type="ECO:0000313" key="13">
    <source>
        <dbReference type="Proteomes" id="UP001652624"/>
    </source>
</evidence>
<dbReference type="FunFam" id="1.20.1070.10:FF:000051">
    <property type="entry name" value="Vomeronasal type-1 receptor"/>
    <property type="match status" value="1"/>
</dbReference>
<dbReference type="PANTHER" id="PTHR24062">
    <property type="entry name" value="VOMERONASAL TYPE-1 RECEPTOR"/>
    <property type="match status" value="1"/>
</dbReference>
<evidence type="ECO:0000256" key="4">
    <source>
        <dbReference type="ARBA" id="ARBA00022507"/>
    </source>
</evidence>